<dbReference type="Proteomes" id="UP000299102">
    <property type="component" value="Unassembled WGS sequence"/>
</dbReference>
<evidence type="ECO:0000256" key="1">
    <source>
        <dbReference type="SAM" id="MobiDB-lite"/>
    </source>
</evidence>
<reference evidence="2 3" key="1">
    <citation type="journal article" date="2019" name="Commun. Biol.">
        <title>The bagworm genome reveals a unique fibroin gene that provides high tensile strength.</title>
        <authorList>
            <person name="Kono N."/>
            <person name="Nakamura H."/>
            <person name="Ohtoshi R."/>
            <person name="Tomita M."/>
            <person name="Numata K."/>
            <person name="Arakawa K."/>
        </authorList>
    </citation>
    <scope>NUCLEOTIDE SEQUENCE [LARGE SCALE GENOMIC DNA]</scope>
</reference>
<gene>
    <name evidence="2" type="ORF">EVAR_37327_1</name>
</gene>
<evidence type="ECO:0000313" key="2">
    <source>
        <dbReference type="EMBL" id="GBP56252.1"/>
    </source>
</evidence>
<evidence type="ECO:0000313" key="3">
    <source>
        <dbReference type="Proteomes" id="UP000299102"/>
    </source>
</evidence>
<comment type="caution">
    <text evidence="2">The sequence shown here is derived from an EMBL/GenBank/DDBJ whole genome shotgun (WGS) entry which is preliminary data.</text>
</comment>
<keyword evidence="3" id="KW-1185">Reference proteome</keyword>
<protein>
    <submittedName>
        <fullName evidence="2">Uncharacterized protein</fullName>
    </submittedName>
</protein>
<name>A0A4C1WZV7_EUMVA</name>
<accession>A0A4C1WZV7</accession>
<proteinExistence type="predicted"/>
<sequence length="144" mass="15859">MRNGLCRGPLMKYEMRGAAPTAVCAGSHATFFALSIPESRVARCVHVRAPTWSKEINHVAQLYHYLSIHDDRLRVGPPPTGDEMPGATRERIPNCSDDDTAGIRHTRNPKVSLRYDNAVLRKTDGGDARRGAALRINSAGLRIN</sequence>
<dbReference type="EMBL" id="BGZK01000688">
    <property type="protein sequence ID" value="GBP56252.1"/>
    <property type="molecule type" value="Genomic_DNA"/>
</dbReference>
<organism evidence="2 3">
    <name type="scientific">Eumeta variegata</name>
    <name type="common">Bagworm moth</name>
    <name type="synonym">Eumeta japonica</name>
    <dbReference type="NCBI Taxonomy" id="151549"/>
    <lineage>
        <taxon>Eukaryota</taxon>
        <taxon>Metazoa</taxon>
        <taxon>Ecdysozoa</taxon>
        <taxon>Arthropoda</taxon>
        <taxon>Hexapoda</taxon>
        <taxon>Insecta</taxon>
        <taxon>Pterygota</taxon>
        <taxon>Neoptera</taxon>
        <taxon>Endopterygota</taxon>
        <taxon>Lepidoptera</taxon>
        <taxon>Glossata</taxon>
        <taxon>Ditrysia</taxon>
        <taxon>Tineoidea</taxon>
        <taxon>Psychidae</taxon>
        <taxon>Oiketicinae</taxon>
        <taxon>Eumeta</taxon>
    </lineage>
</organism>
<dbReference type="AlphaFoldDB" id="A0A4C1WZV7"/>
<feature type="region of interest" description="Disordered" evidence="1">
    <location>
        <begin position="74"/>
        <end position="102"/>
    </location>
</feature>